<evidence type="ECO:0000313" key="2">
    <source>
        <dbReference type="EMBL" id="CAA9527441.1"/>
    </source>
</evidence>
<dbReference type="PANTHER" id="PTHR43179">
    <property type="entry name" value="RHAMNOSYLTRANSFERASE WBBL"/>
    <property type="match status" value="1"/>
</dbReference>
<feature type="domain" description="Glycosyltransferase 2-like" evidence="1">
    <location>
        <begin position="16"/>
        <end position="126"/>
    </location>
</feature>
<dbReference type="InterPro" id="IPR029044">
    <property type="entry name" value="Nucleotide-diphossugar_trans"/>
</dbReference>
<dbReference type="Pfam" id="PF00535">
    <property type="entry name" value="Glycos_transf_2"/>
    <property type="match status" value="1"/>
</dbReference>
<evidence type="ECO:0000259" key="1">
    <source>
        <dbReference type="Pfam" id="PF00535"/>
    </source>
</evidence>
<dbReference type="SUPFAM" id="SSF53448">
    <property type="entry name" value="Nucleotide-diphospho-sugar transferases"/>
    <property type="match status" value="1"/>
</dbReference>
<protein>
    <recommendedName>
        <fullName evidence="1">Glycosyltransferase 2-like domain-containing protein</fullName>
    </recommendedName>
</protein>
<reference evidence="2" key="1">
    <citation type="submission" date="2020-02" db="EMBL/GenBank/DDBJ databases">
        <authorList>
            <person name="Meier V. D."/>
        </authorList>
    </citation>
    <scope>NUCLEOTIDE SEQUENCE</scope>
    <source>
        <strain evidence="2">AVDCRST_MAG85</strain>
    </source>
</reference>
<dbReference type="PANTHER" id="PTHR43179:SF7">
    <property type="entry name" value="RHAMNOSYLTRANSFERASE WBBL"/>
    <property type="match status" value="1"/>
</dbReference>
<name>A0A6J4TPB2_9ACTN</name>
<proteinExistence type="predicted"/>
<organism evidence="2">
    <name type="scientific">uncultured Solirubrobacteraceae bacterium</name>
    <dbReference type="NCBI Taxonomy" id="1162706"/>
    <lineage>
        <taxon>Bacteria</taxon>
        <taxon>Bacillati</taxon>
        <taxon>Actinomycetota</taxon>
        <taxon>Thermoleophilia</taxon>
        <taxon>Solirubrobacterales</taxon>
        <taxon>Solirubrobacteraceae</taxon>
        <taxon>environmental samples</taxon>
    </lineage>
</organism>
<sequence>MSDVNHLVSIVVLGTREELVGPCLRAIAAAADPSIPTETIVVANDGGGRLVELATSIDPDVVAVSPPANTGTAAGWNLGFDRARTPMVALLHEDAEPRHGWLAPLVEAVSSGAAISGSRLLLPDGGIENGGWVIWRDGAMTQLDATTAPEVMARTEPYPVDTCSSAAMLVDRAVWEEAGGFDERSFPAMYVDVDLATACWALGRRVVSVPRSVVTHRKNAMVREGGGTTRSFRYQRFLVERGRARFAAKWEASLADHVERQDDRPAWEADPAGVAVAVAQAAERAGRPGAAVVSLRAERPLTEGPPEQLAERLLGAQVTVLEVFADALVEDVTREVEAARVAEREAALAELERQDAGFREHLERQDASFREHLEEREANFRAQLADIGAERDRALARLRALEERRADGAVSRAGRALRRHDGV</sequence>
<dbReference type="Gene3D" id="3.90.550.10">
    <property type="entry name" value="Spore Coat Polysaccharide Biosynthesis Protein SpsA, Chain A"/>
    <property type="match status" value="1"/>
</dbReference>
<gene>
    <name evidence="2" type="ORF">AVDCRST_MAG85-3367</name>
</gene>
<dbReference type="AlphaFoldDB" id="A0A6J4TPB2"/>
<dbReference type="EMBL" id="CADCVT010000372">
    <property type="protein sequence ID" value="CAA9527441.1"/>
    <property type="molecule type" value="Genomic_DNA"/>
</dbReference>
<accession>A0A6J4TPB2</accession>
<dbReference type="InterPro" id="IPR001173">
    <property type="entry name" value="Glyco_trans_2-like"/>
</dbReference>